<feature type="transmembrane region" description="Helical" evidence="1">
    <location>
        <begin position="65"/>
        <end position="81"/>
    </location>
</feature>
<keyword evidence="1" id="KW-0812">Transmembrane</keyword>
<name>A0A8J3YVG5_9ACTN</name>
<proteinExistence type="predicted"/>
<evidence type="ECO:0000313" key="4">
    <source>
        <dbReference type="Proteomes" id="UP000619260"/>
    </source>
</evidence>
<accession>A0A8J3YVG5</accession>
<evidence type="ECO:0000256" key="1">
    <source>
        <dbReference type="SAM" id="Phobius"/>
    </source>
</evidence>
<comment type="caution">
    <text evidence="3">The sequence shown here is derived from an EMBL/GenBank/DDBJ whole genome shotgun (WGS) entry which is preliminary data.</text>
</comment>
<dbReference type="Pfam" id="PF08044">
    <property type="entry name" value="DUF1707"/>
    <property type="match status" value="1"/>
</dbReference>
<protein>
    <recommendedName>
        <fullName evidence="2">DUF1707 domain-containing protein</fullName>
    </recommendedName>
</protein>
<evidence type="ECO:0000259" key="2">
    <source>
        <dbReference type="Pfam" id="PF08044"/>
    </source>
</evidence>
<reference evidence="3" key="1">
    <citation type="submission" date="2021-01" db="EMBL/GenBank/DDBJ databases">
        <title>Whole genome shotgun sequence of Virgisporangium aliadipatigenens NBRC 105644.</title>
        <authorList>
            <person name="Komaki H."/>
            <person name="Tamura T."/>
        </authorList>
    </citation>
    <scope>NUCLEOTIDE SEQUENCE</scope>
    <source>
        <strain evidence="3">NBRC 105644</strain>
    </source>
</reference>
<keyword evidence="1" id="KW-1133">Transmembrane helix</keyword>
<organism evidence="3 4">
    <name type="scientific">Virgisporangium aliadipatigenens</name>
    <dbReference type="NCBI Taxonomy" id="741659"/>
    <lineage>
        <taxon>Bacteria</taxon>
        <taxon>Bacillati</taxon>
        <taxon>Actinomycetota</taxon>
        <taxon>Actinomycetes</taxon>
        <taxon>Micromonosporales</taxon>
        <taxon>Micromonosporaceae</taxon>
        <taxon>Virgisporangium</taxon>
    </lineage>
</organism>
<dbReference type="InterPro" id="IPR012551">
    <property type="entry name" value="DUF1707_SHOCT-like"/>
</dbReference>
<sequence length="82" mass="8814">MDELDERVTAAYAARYGHELDALVLDLPRSETSAAAVLATSLARLRTTLAVLLGRDGSGWMRHRRTILAIVVLAAVALAVID</sequence>
<keyword evidence="1" id="KW-0472">Membrane</keyword>
<dbReference type="EMBL" id="BOPF01000037">
    <property type="protein sequence ID" value="GIJ50595.1"/>
    <property type="molecule type" value="Genomic_DNA"/>
</dbReference>
<dbReference type="AlphaFoldDB" id="A0A8J3YVG5"/>
<gene>
    <name evidence="3" type="ORF">Val02_74810</name>
</gene>
<evidence type="ECO:0000313" key="3">
    <source>
        <dbReference type="EMBL" id="GIJ50595.1"/>
    </source>
</evidence>
<keyword evidence="4" id="KW-1185">Reference proteome</keyword>
<dbReference type="Proteomes" id="UP000619260">
    <property type="component" value="Unassembled WGS sequence"/>
</dbReference>
<feature type="domain" description="DUF1707" evidence="2">
    <location>
        <begin position="1"/>
        <end position="28"/>
    </location>
</feature>